<evidence type="ECO:0000259" key="2">
    <source>
        <dbReference type="PROSITE" id="PS51253"/>
    </source>
</evidence>
<keyword evidence="4" id="KW-1185">Reference proteome</keyword>
<dbReference type="SMART" id="SM00674">
    <property type="entry name" value="CENPB"/>
    <property type="match status" value="1"/>
</dbReference>
<protein>
    <recommendedName>
        <fullName evidence="2">HTH CENPB-type domain-containing protein</fullName>
    </recommendedName>
</protein>
<dbReference type="PANTHER" id="PTHR19303">
    <property type="entry name" value="TRANSPOSON"/>
    <property type="match status" value="1"/>
</dbReference>
<dbReference type="Ensembl" id="ENSPSIT00000016366.1">
    <property type="protein sequence ID" value="ENSPSIP00000016290.1"/>
    <property type="gene ID" value="ENSPSIG00000014511.1"/>
</dbReference>
<dbReference type="PROSITE" id="PS51253">
    <property type="entry name" value="HTH_CENPB"/>
    <property type="match status" value="1"/>
</dbReference>
<dbReference type="Proteomes" id="UP000007267">
    <property type="component" value="Unassembled WGS sequence"/>
</dbReference>
<keyword evidence="1" id="KW-0238">DNA-binding</keyword>
<dbReference type="HOGENOM" id="CLU_018294_1_4_1"/>
<dbReference type="GeneTree" id="ENSGT00940000163154"/>
<reference evidence="3" key="3">
    <citation type="submission" date="2025-08" db="UniProtKB">
        <authorList>
            <consortium name="Ensembl"/>
        </authorList>
    </citation>
    <scope>IDENTIFICATION</scope>
</reference>
<dbReference type="Pfam" id="PF03221">
    <property type="entry name" value="HTH_Tnp_Tc5"/>
    <property type="match status" value="1"/>
</dbReference>
<dbReference type="InterPro" id="IPR009057">
    <property type="entry name" value="Homeodomain-like_sf"/>
</dbReference>
<dbReference type="OMA" id="HERTCDI"/>
<dbReference type="GO" id="GO:0003677">
    <property type="term" value="F:DNA binding"/>
    <property type="evidence" value="ECO:0007669"/>
    <property type="project" value="UniProtKB-KW"/>
</dbReference>
<evidence type="ECO:0000313" key="3">
    <source>
        <dbReference type="Ensembl" id="ENSPSIP00000016290.1"/>
    </source>
</evidence>
<evidence type="ECO:0000313" key="4">
    <source>
        <dbReference type="Proteomes" id="UP000007267"/>
    </source>
</evidence>
<evidence type="ECO:0000256" key="1">
    <source>
        <dbReference type="ARBA" id="ARBA00023125"/>
    </source>
</evidence>
<accession>K7G7M9</accession>
<dbReference type="EMBL" id="AGCU01050008">
    <property type="status" value="NOT_ANNOTATED_CDS"/>
    <property type="molecule type" value="Genomic_DNA"/>
</dbReference>
<name>K7G7M9_PELSI</name>
<organism evidence="3 4">
    <name type="scientific">Pelodiscus sinensis</name>
    <name type="common">Chinese softshell turtle</name>
    <name type="synonym">Trionyx sinensis</name>
    <dbReference type="NCBI Taxonomy" id="13735"/>
    <lineage>
        <taxon>Eukaryota</taxon>
        <taxon>Metazoa</taxon>
        <taxon>Chordata</taxon>
        <taxon>Craniata</taxon>
        <taxon>Vertebrata</taxon>
        <taxon>Euteleostomi</taxon>
        <taxon>Archelosauria</taxon>
        <taxon>Testudinata</taxon>
        <taxon>Testudines</taxon>
        <taxon>Cryptodira</taxon>
        <taxon>Trionychia</taxon>
        <taxon>Trionychidae</taxon>
        <taxon>Pelodiscus</taxon>
    </lineage>
</organism>
<dbReference type="GO" id="GO:0005634">
    <property type="term" value="C:nucleus"/>
    <property type="evidence" value="ECO:0007669"/>
    <property type="project" value="TreeGrafter"/>
</dbReference>
<dbReference type="PANTHER" id="PTHR19303:SF26">
    <property type="entry name" value="TIGGER TRANSPOSABLE ELEMENT-DERIVED PROTEIN 1"/>
    <property type="match status" value="1"/>
</dbReference>
<dbReference type="Pfam" id="PF03184">
    <property type="entry name" value="DDE_1"/>
    <property type="match status" value="1"/>
</dbReference>
<reference evidence="4" key="2">
    <citation type="journal article" date="2013" name="Nat. Genet.">
        <title>The draft genomes of soft-shell turtle and green sea turtle yield insights into the development and evolution of the turtle-specific body plan.</title>
        <authorList>
            <person name="Wang Z."/>
            <person name="Pascual-Anaya J."/>
            <person name="Zadissa A."/>
            <person name="Li W."/>
            <person name="Niimura Y."/>
            <person name="Huang Z."/>
            <person name="Li C."/>
            <person name="White S."/>
            <person name="Xiong Z."/>
            <person name="Fang D."/>
            <person name="Wang B."/>
            <person name="Ming Y."/>
            <person name="Chen Y."/>
            <person name="Zheng Y."/>
            <person name="Kuraku S."/>
            <person name="Pignatelli M."/>
            <person name="Herrero J."/>
            <person name="Beal K."/>
            <person name="Nozawa M."/>
            <person name="Li Q."/>
            <person name="Wang J."/>
            <person name="Zhang H."/>
            <person name="Yu L."/>
            <person name="Shigenobu S."/>
            <person name="Wang J."/>
            <person name="Liu J."/>
            <person name="Flicek P."/>
            <person name="Searle S."/>
            <person name="Wang J."/>
            <person name="Kuratani S."/>
            <person name="Yin Y."/>
            <person name="Aken B."/>
            <person name="Zhang G."/>
            <person name="Irie N."/>
        </authorList>
    </citation>
    <scope>NUCLEOTIDE SEQUENCE [LARGE SCALE GENOMIC DNA]</scope>
    <source>
        <strain evidence="4">Daiwa-1</strain>
    </source>
</reference>
<proteinExistence type="predicted"/>
<dbReference type="InterPro" id="IPR050863">
    <property type="entry name" value="CenT-Element_Derived"/>
</dbReference>
<dbReference type="InterPro" id="IPR006600">
    <property type="entry name" value="HTH_CenpB_DNA-bd_dom"/>
</dbReference>
<dbReference type="eggNOG" id="KOG3105">
    <property type="taxonomic scope" value="Eukaryota"/>
</dbReference>
<feature type="domain" description="HTH CENPB-type" evidence="2">
    <location>
        <begin position="49"/>
        <end position="127"/>
    </location>
</feature>
<sequence>VIKQIEKGECNCDISRALNMHESSVRTIHAQAEKIKESCKNATPVSVKKVVHTRSNLMENMERRLSMWIEDQTQRKMPVNLAVIQEKAKALYDAVKLELNEIDAKPFNASHGWLKHFKKRSNLHNIKITGEAAAAADTEAAESFPAIFETIIKEDGYLSKQVFNLDETGLYWKRTPARTYISCEEAYAPGFKAAKDHMTVMLCTNVNKDCKLKLAVYCSANPRALARYSNNRKMILWRSNAKAWVTASIFTDYFCNCLTAELKDYCLQENLAFKILLVMNQGILLFALFICQKTFVLFLPPNTTSLIQPLDQGAIAAFKVYYFRRTFARLIRETDGENSLIKEFWRKFNIKDAIIAEAWAEVSSSCLNAVWCHEFREFDTEIAEAKKQIVALAHGTGLEEVNATDVQELLNSHGEE</sequence>
<dbReference type="Gene3D" id="1.10.10.60">
    <property type="entry name" value="Homeodomain-like"/>
    <property type="match status" value="1"/>
</dbReference>
<dbReference type="SUPFAM" id="SSF46689">
    <property type="entry name" value="Homeodomain-like"/>
    <property type="match status" value="1"/>
</dbReference>
<reference evidence="4" key="1">
    <citation type="submission" date="2011-10" db="EMBL/GenBank/DDBJ databases">
        <authorList>
            <consortium name="Soft-shell Turtle Genome Consortium"/>
        </authorList>
    </citation>
    <scope>NUCLEOTIDE SEQUENCE [LARGE SCALE GENOMIC DNA]</scope>
    <source>
        <strain evidence="4">Daiwa-1</strain>
    </source>
</reference>
<dbReference type="InterPro" id="IPR004875">
    <property type="entry name" value="DDE_SF_endonuclease_dom"/>
</dbReference>
<reference evidence="3" key="4">
    <citation type="submission" date="2025-09" db="UniProtKB">
        <authorList>
            <consortium name="Ensembl"/>
        </authorList>
    </citation>
    <scope>IDENTIFICATION</scope>
</reference>
<dbReference type="AlphaFoldDB" id="K7G7M9"/>